<evidence type="ECO:0000313" key="1">
    <source>
        <dbReference type="EMBL" id="MDE1465462.1"/>
    </source>
</evidence>
<dbReference type="EMBL" id="JAPMOU010000064">
    <property type="protein sequence ID" value="MDE1465462.1"/>
    <property type="molecule type" value="Genomic_DNA"/>
</dbReference>
<dbReference type="Pfam" id="PF04985">
    <property type="entry name" value="Phage_tube"/>
    <property type="match status" value="1"/>
</dbReference>
<proteinExistence type="predicted"/>
<keyword evidence="2" id="KW-1185">Reference proteome</keyword>
<gene>
    <name evidence="1" type="ORF">ORQ98_26215</name>
</gene>
<evidence type="ECO:0000313" key="2">
    <source>
        <dbReference type="Proteomes" id="UP001528823"/>
    </source>
</evidence>
<dbReference type="InterPro" id="IPR006498">
    <property type="entry name" value="Tail_tube"/>
</dbReference>
<dbReference type="Proteomes" id="UP001528823">
    <property type="component" value="Unassembled WGS sequence"/>
</dbReference>
<comment type="caution">
    <text evidence="1">The sequence shown here is derived from an EMBL/GenBank/DDBJ whole genome shotgun (WGS) entry which is preliminary data.</text>
</comment>
<name>A0ABT5UIV7_9GAMM</name>
<organism evidence="1 2">
    <name type="scientific">Spartinivicinus poritis</name>
    <dbReference type="NCBI Taxonomy" id="2994640"/>
    <lineage>
        <taxon>Bacteria</taxon>
        <taxon>Pseudomonadati</taxon>
        <taxon>Pseudomonadota</taxon>
        <taxon>Gammaproteobacteria</taxon>
        <taxon>Oceanospirillales</taxon>
        <taxon>Zooshikellaceae</taxon>
        <taxon>Spartinivicinus</taxon>
    </lineage>
</organism>
<reference evidence="1 2" key="1">
    <citation type="submission" date="2022-11" db="EMBL/GenBank/DDBJ databases">
        <title>Spartinivicinus poritis sp. nov., isolated from scleractinian coral Porites lutea.</title>
        <authorList>
            <person name="Zhang G."/>
            <person name="Cai L."/>
            <person name="Wei Q."/>
        </authorList>
    </citation>
    <scope>NUCLEOTIDE SEQUENCE [LARGE SCALE GENOMIC DNA]</scope>
    <source>
        <strain evidence="1 2">A2-2</strain>
    </source>
</reference>
<protein>
    <submittedName>
        <fullName evidence="1">Phage major tail tube protein</fullName>
    </submittedName>
</protein>
<accession>A0ABT5UIV7</accession>
<sequence>MELSFTINNKLIYEIDVVNHVRKIEGTDHMQAIRELLEL</sequence>